<evidence type="ECO:0000256" key="1">
    <source>
        <dbReference type="SAM" id="MobiDB-lite"/>
    </source>
</evidence>
<gene>
    <name evidence="3" type="ORF">MNEG_7656</name>
</gene>
<feature type="region of interest" description="Disordered" evidence="1">
    <location>
        <begin position="31"/>
        <end position="53"/>
    </location>
</feature>
<evidence type="ECO:0000313" key="4">
    <source>
        <dbReference type="Proteomes" id="UP000054498"/>
    </source>
</evidence>
<dbReference type="RefSeq" id="XP_013899321.1">
    <property type="nucleotide sequence ID" value="XM_014043867.1"/>
</dbReference>
<keyword evidence="2" id="KW-0732">Signal</keyword>
<proteinExistence type="predicted"/>
<reference evidence="3 4" key="1">
    <citation type="journal article" date="2013" name="BMC Genomics">
        <title>Reconstruction of the lipid metabolism for the microalga Monoraphidium neglectum from its genome sequence reveals characteristics suitable for biofuel production.</title>
        <authorList>
            <person name="Bogen C."/>
            <person name="Al-Dilaimi A."/>
            <person name="Albersmeier A."/>
            <person name="Wichmann J."/>
            <person name="Grundmann M."/>
            <person name="Rupp O."/>
            <person name="Lauersen K.J."/>
            <person name="Blifernez-Klassen O."/>
            <person name="Kalinowski J."/>
            <person name="Goesmann A."/>
            <person name="Mussgnug J.H."/>
            <person name="Kruse O."/>
        </authorList>
    </citation>
    <scope>NUCLEOTIDE SEQUENCE [LARGE SCALE GENOMIC DNA]</scope>
    <source>
        <strain evidence="3 4">SAG 48.87</strain>
    </source>
</reference>
<dbReference type="KEGG" id="mng:MNEG_7656"/>
<dbReference type="Proteomes" id="UP000054498">
    <property type="component" value="Unassembled WGS sequence"/>
</dbReference>
<accession>A0A0D2MHY0</accession>
<dbReference type="EMBL" id="KK101595">
    <property type="protein sequence ID" value="KIZ00302.1"/>
    <property type="molecule type" value="Genomic_DNA"/>
</dbReference>
<dbReference type="AlphaFoldDB" id="A0A0D2MHY0"/>
<feature type="signal peptide" evidence="2">
    <location>
        <begin position="1"/>
        <end position="19"/>
    </location>
</feature>
<organism evidence="3 4">
    <name type="scientific">Monoraphidium neglectum</name>
    <dbReference type="NCBI Taxonomy" id="145388"/>
    <lineage>
        <taxon>Eukaryota</taxon>
        <taxon>Viridiplantae</taxon>
        <taxon>Chlorophyta</taxon>
        <taxon>core chlorophytes</taxon>
        <taxon>Chlorophyceae</taxon>
        <taxon>CS clade</taxon>
        <taxon>Sphaeropleales</taxon>
        <taxon>Selenastraceae</taxon>
        <taxon>Monoraphidium</taxon>
    </lineage>
</organism>
<feature type="compositionally biased region" description="Gly residues" evidence="1">
    <location>
        <begin position="297"/>
        <end position="316"/>
    </location>
</feature>
<keyword evidence="4" id="KW-1185">Reference proteome</keyword>
<protein>
    <submittedName>
        <fullName evidence="3">Uncharacterized protein</fullName>
    </submittedName>
</protein>
<sequence>MLSTGGLALFLVIAHGAQAFIGDAQVSYRSSDVPWDGGSSRNPAGWGPFGGSDGSQRRFSLRELERGSKLPPQALMRIATAQQPSKASDGGGAFTCQKYDPATQSLQANATLIRRLVLPKPQQLPGSFPTVGAPSVNDIITAVASAFSVPSATLRLAQAQGRAQPVEADKVDDLGMRHVRLEQVQPYMGELFGVEYGALKVHLRNAASGVEIYLVTGGYIDDVEGRLAAGALKRSGGGGRVSYGYGPITGQVATSIGVQSALGGAGGGGGGAATAGASPAATLVQAAVARARRRHAGGSGGVPRGLPGGGGGGGGDAAQPYEAAGARGEPRRVVYCAGDGTCQAAWRQQVMVPAAYTSTKAPREMHVYVSASDGVVIAQHDRLRTFRAAGTAAPPGPAAVAPPSLLPPSAYVKARSSTPEARGAAERINAILARKYDGPSMIASQGIGQTLYSGQVPLDTAQVTRLTNKGARPSDVYVLTDLKRLGLKTYDLRGRVDEGRDGGAMGEVVNSRKNQW</sequence>
<feature type="chain" id="PRO_5002264840" evidence="2">
    <location>
        <begin position="20"/>
        <end position="516"/>
    </location>
</feature>
<name>A0A0D2MHY0_9CHLO</name>
<evidence type="ECO:0000256" key="2">
    <source>
        <dbReference type="SAM" id="SignalP"/>
    </source>
</evidence>
<dbReference type="GeneID" id="25740532"/>
<feature type="region of interest" description="Disordered" evidence="1">
    <location>
        <begin position="294"/>
        <end position="322"/>
    </location>
</feature>
<evidence type="ECO:0000313" key="3">
    <source>
        <dbReference type="EMBL" id="KIZ00302.1"/>
    </source>
</evidence>
<dbReference type="STRING" id="145388.A0A0D2MHY0"/>